<organism evidence="1 2">
    <name type="scientific">Candidatus Nitrosotenuis uzonensis</name>
    <dbReference type="NCBI Taxonomy" id="1407055"/>
    <lineage>
        <taxon>Archaea</taxon>
        <taxon>Nitrososphaerota</taxon>
        <taxon>Candidatus Nitrosotenuis</taxon>
    </lineage>
</organism>
<dbReference type="InterPro" id="IPR052721">
    <property type="entry name" value="ET_Amicyanin"/>
</dbReference>
<dbReference type="SUPFAM" id="SSF49503">
    <property type="entry name" value="Cupredoxins"/>
    <property type="match status" value="1"/>
</dbReference>
<protein>
    <recommendedName>
        <fullName evidence="3">Blue (type 1) copper domain-containing protein</fullName>
    </recommendedName>
</protein>
<reference evidence="1" key="1">
    <citation type="submission" date="2021-02" db="EMBL/GenBank/DDBJ databases">
        <authorList>
            <person name="Han P."/>
        </authorList>
    </citation>
    <scope>NUCLEOTIDE SEQUENCE</scope>
    <source>
        <strain evidence="1">Candidatus Nitrosotenuis uzonensis 5A</strain>
    </source>
</reference>
<evidence type="ECO:0000313" key="1">
    <source>
        <dbReference type="EMBL" id="CAE6489279.1"/>
    </source>
</evidence>
<dbReference type="RefSeq" id="WP_205098470.1">
    <property type="nucleotide sequence ID" value="NZ_CAJNAQ010000002.1"/>
</dbReference>
<proteinExistence type="predicted"/>
<sequence length="291" mass="31990">MKLYLIATLFLISMAVILSYQPAEAQIAANKAYSLTGNGFAVSERSITDTNIELIFTSGQKKTNVDLSLSSMLFATDGKEMTISGFSGTALRNGQIITISSTATGTDGKQYSFKALGRLVGKTTTDSIYTISGTLTDPSRKSTKLFYTAMISEFAITPTQTTQKSDVAVKILKGAANPEDRTYIDQQAGFSFRYLSEDRLTIPPGTKITFINEDTQSHSLESGTANYNSRKKTFTSDGKISSGEILPGRSWTVTFDEQGFYRLFDKKYQWIDITIFVIDSSKVQSPKTQIN</sequence>
<dbReference type="Gene3D" id="2.60.40.420">
    <property type="entry name" value="Cupredoxins - blue copper proteins"/>
    <property type="match status" value="1"/>
</dbReference>
<comment type="caution">
    <text evidence="1">The sequence shown here is derived from an EMBL/GenBank/DDBJ whole genome shotgun (WGS) entry which is preliminary data.</text>
</comment>
<dbReference type="PANTHER" id="PTHR36507">
    <property type="entry name" value="BLL1555 PROTEIN"/>
    <property type="match status" value="1"/>
</dbReference>
<evidence type="ECO:0008006" key="3">
    <source>
        <dbReference type="Google" id="ProtNLM"/>
    </source>
</evidence>
<evidence type="ECO:0000313" key="2">
    <source>
        <dbReference type="Proteomes" id="UP000655759"/>
    </source>
</evidence>
<name>A0A812EUQ4_9ARCH</name>
<dbReference type="Proteomes" id="UP000655759">
    <property type="component" value="Unassembled WGS sequence"/>
</dbReference>
<gene>
    <name evidence="1" type="ORF">NUZ5A_20592</name>
</gene>
<dbReference type="EMBL" id="CAJNAQ010000002">
    <property type="protein sequence ID" value="CAE6489279.1"/>
    <property type="molecule type" value="Genomic_DNA"/>
</dbReference>
<dbReference type="AlphaFoldDB" id="A0A812EUQ4"/>
<accession>A0A812EUQ4</accession>
<dbReference type="InterPro" id="IPR008972">
    <property type="entry name" value="Cupredoxin"/>
</dbReference>
<dbReference type="PANTHER" id="PTHR36507:SF1">
    <property type="entry name" value="BLL1555 PROTEIN"/>
    <property type="match status" value="1"/>
</dbReference>